<evidence type="ECO:0000313" key="2">
    <source>
        <dbReference type="EMBL" id="MBP1963933.1"/>
    </source>
</evidence>
<dbReference type="RefSeq" id="WP_167054751.1">
    <property type="nucleotide sequence ID" value="NZ_JAAOZR010000007.1"/>
</dbReference>
<reference evidence="2 3" key="1">
    <citation type="submission" date="2021-03" db="EMBL/GenBank/DDBJ databases">
        <title>Genomic Encyclopedia of Type Strains, Phase IV (KMG-IV): sequencing the most valuable type-strain genomes for metagenomic binning, comparative biology and taxonomic classification.</title>
        <authorList>
            <person name="Goeker M."/>
        </authorList>
    </citation>
    <scope>NUCLEOTIDE SEQUENCE [LARGE SCALE GENOMIC DNA]</scope>
    <source>
        <strain evidence="2 3">DSM 24950</strain>
    </source>
</reference>
<evidence type="ECO:0000313" key="3">
    <source>
        <dbReference type="Proteomes" id="UP001519344"/>
    </source>
</evidence>
<feature type="coiled-coil region" evidence="1">
    <location>
        <begin position="45"/>
        <end position="79"/>
    </location>
</feature>
<proteinExistence type="predicted"/>
<dbReference type="EMBL" id="JAGGKV010000007">
    <property type="protein sequence ID" value="MBP1963933.1"/>
    <property type="molecule type" value="Genomic_DNA"/>
</dbReference>
<keyword evidence="1" id="KW-0175">Coiled coil</keyword>
<name>A0ABS4HZ54_9BACL</name>
<organism evidence="2 3">
    <name type="scientific">Paenibacillus aceris</name>
    <dbReference type="NCBI Taxonomy" id="869555"/>
    <lineage>
        <taxon>Bacteria</taxon>
        <taxon>Bacillati</taxon>
        <taxon>Bacillota</taxon>
        <taxon>Bacilli</taxon>
        <taxon>Bacillales</taxon>
        <taxon>Paenibacillaceae</taxon>
        <taxon>Paenibacillus</taxon>
    </lineage>
</organism>
<gene>
    <name evidence="2" type="ORF">J2Z65_003154</name>
</gene>
<dbReference type="Proteomes" id="UP001519344">
    <property type="component" value="Unassembled WGS sequence"/>
</dbReference>
<sequence>MARLYGAAVAMTGVLARNAGPNEGGVRLGRATQRYNEPVGNPEKRRQLEERLKASERENQDLQDELAILIAHLQQKKELRFQFIEAHRSEFRVEKMCKVMQVSRSGLWKDGLSISERTVSIYMKELGLRSQKTAMSQIEGTTFLYLLHKQPFGRLGVSDFASRWHASQ</sequence>
<accession>A0ABS4HZ54</accession>
<evidence type="ECO:0000256" key="1">
    <source>
        <dbReference type="SAM" id="Coils"/>
    </source>
</evidence>
<protein>
    <submittedName>
        <fullName evidence="2">Uncharacterized protein</fullName>
    </submittedName>
</protein>
<keyword evidence="3" id="KW-1185">Reference proteome</keyword>
<comment type="caution">
    <text evidence="2">The sequence shown here is derived from an EMBL/GenBank/DDBJ whole genome shotgun (WGS) entry which is preliminary data.</text>
</comment>